<dbReference type="RefSeq" id="WP_151534693.1">
    <property type="nucleotide sequence ID" value="NZ_WBOS01000003.1"/>
</dbReference>
<dbReference type="Proteomes" id="UP000481030">
    <property type="component" value="Unassembled WGS sequence"/>
</dbReference>
<reference evidence="1 2" key="1">
    <citation type="journal article" date="2016" name="Antonie Van Leeuwenhoek">
        <title>Bacillus depressus sp. nov., isolated from soil of a sunflower field.</title>
        <authorList>
            <person name="Wei X."/>
            <person name="Xin D."/>
            <person name="Xin Y."/>
            <person name="Zhang H."/>
            <person name="Wang T."/>
            <person name="Zhang J."/>
        </authorList>
    </citation>
    <scope>NUCLEOTIDE SEQUENCE [LARGE SCALE GENOMIC DNA]</scope>
    <source>
        <strain evidence="1 2">BZ1</strain>
    </source>
</reference>
<evidence type="ECO:0000313" key="1">
    <source>
        <dbReference type="EMBL" id="KAB2336738.1"/>
    </source>
</evidence>
<protein>
    <recommendedName>
        <fullName evidence="3">Transcriptional regulator</fullName>
    </recommendedName>
</protein>
<proteinExistence type="predicted"/>
<evidence type="ECO:0000313" key="2">
    <source>
        <dbReference type="Proteomes" id="UP000481030"/>
    </source>
</evidence>
<sequence length="432" mass="49861">MRIRIGAIGPRDSLDKIKEVAIEDSRIELVEFEYFHSDELEHLIQNNRYDVTQWIFSGQTPYYYALHNGWITEEEGYYPQLHGMGLLGTILKIFLERGEVTTALSLDSVNEHTVQLVSREYNLNSLHFELLPYNQFRTYEEIIDFHMQSYIKKKTEVAVTCLLTVYDELKKRGIPCYRIVPSHLAIQNVFNLLVSRAKSQIYQKSKVAIMGFELADPTALDSRNVYESRKNKLIAELELVSVAEKLNGVLSEAKDDRFHIYTTYGDVELFNSSQSLNDLVKEFELKTSLNLKVGIGSGYTIDSAMEHVGLAFESLDSLSNHSIPFVNQEKKVIDLSKENTTYFTVENLPDSWKKVMKENNYTPTIPAKIYHFIKLKRIEHFDSDLITSLLKNTDRNSRRILNELEQMGLLQVCKEESTGKPGRPKKVYTLML</sequence>
<gene>
    <name evidence="1" type="ORF">F7731_10315</name>
</gene>
<dbReference type="EMBL" id="WBOS01000003">
    <property type="protein sequence ID" value="KAB2336738.1"/>
    <property type="molecule type" value="Genomic_DNA"/>
</dbReference>
<evidence type="ECO:0008006" key="3">
    <source>
        <dbReference type="Google" id="ProtNLM"/>
    </source>
</evidence>
<dbReference type="OrthoDB" id="4986073at2"/>
<organism evidence="1 2">
    <name type="scientific">Cytobacillus depressus</name>
    <dbReference type="NCBI Taxonomy" id="1602942"/>
    <lineage>
        <taxon>Bacteria</taxon>
        <taxon>Bacillati</taxon>
        <taxon>Bacillota</taxon>
        <taxon>Bacilli</taxon>
        <taxon>Bacillales</taxon>
        <taxon>Bacillaceae</taxon>
        <taxon>Cytobacillus</taxon>
    </lineage>
</organism>
<name>A0A6L3V6H1_9BACI</name>
<accession>A0A6L3V6H1</accession>
<keyword evidence="2" id="KW-1185">Reference proteome</keyword>
<dbReference type="AlphaFoldDB" id="A0A6L3V6H1"/>
<comment type="caution">
    <text evidence="1">The sequence shown here is derived from an EMBL/GenBank/DDBJ whole genome shotgun (WGS) entry which is preliminary data.</text>
</comment>